<keyword evidence="9 16" id="KW-0547">Nucleotide-binding</keyword>
<dbReference type="PANTHER" id="PTHR34265:SF1">
    <property type="entry name" value="TYPE III PANTOTHENATE KINASE"/>
    <property type="match status" value="1"/>
</dbReference>
<evidence type="ECO:0000256" key="12">
    <source>
        <dbReference type="ARBA" id="ARBA00022958"/>
    </source>
</evidence>
<comment type="cofactor">
    <cofactor evidence="16">
        <name>NH4(+)</name>
        <dbReference type="ChEBI" id="CHEBI:28938"/>
    </cofactor>
    <cofactor evidence="16">
        <name>K(+)</name>
        <dbReference type="ChEBI" id="CHEBI:29103"/>
    </cofactor>
    <text evidence="16">A monovalent cation. Ammonium or potassium.</text>
</comment>
<dbReference type="CDD" id="cd24015">
    <property type="entry name" value="ASKHA_NBD_PanK-III"/>
    <property type="match status" value="1"/>
</dbReference>
<comment type="function">
    <text evidence="16">Catalyzes the phosphorylation of pantothenate (Pan), the first step in CoA biosynthesis.</text>
</comment>
<comment type="pathway">
    <text evidence="4 16">Cofactor biosynthesis; coenzyme A biosynthesis; CoA from (R)-pantothenate: step 1/5.</text>
</comment>
<evidence type="ECO:0000256" key="9">
    <source>
        <dbReference type="ARBA" id="ARBA00022741"/>
    </source>
</evidence>
<evidence type="ECO:0000256" key="5">
    <source>
        <dbReference type="ARBA" id="ARBA00011738"/>
    </source>
</evidence>
<dbReference type="Proteomes" id="UP001479520">
    <property type="component" value="Chromosome"/>
</dbReference>
<sequence length="242" mass="25324">MILCLDSGNSRIKFGLWGDARWLHEGALDHADCADLARLTTDWPMPARIMLANVAGAAAEQAIRQALGAWSTKLTVITSTAAAGGVRNGYRNPGQLGVDRWCALIGARSLLPGALLVVMAGTATTVDSLDASGHFLGGLILPGQQLMLSALARNTAALPFATGQRQDWPQSTDDAIVSGAIEAQVGAIERAWARLPGAERVCLISGGNAALLTKHLVMPCRQADNLPLLGLKVLADETSPES</sequence>
<evidence type="ECO:0000256" key="1">
    <source>
        <dbReference type="ARBA" id="ARBA00001206"/>
    </source>
</evidence>
<evidence type="ECO:0000256" key="13">
    <source>
        <dbReference type="ARBA" id="ARBA00022993"/>
    </source>
</evidence>
<dbReference type="PANTHER" id="PTHR34265">
    <property type="entry name" value="TYPE III PANTOTHENATE KINASE"/>
    <property type="match status" value="1"/>
</dbReference>
<dbReference type="Pfam" id="PF03309">
    <property type="entry name" value="Pan_kinase"/>
    <property type="match status" value="1"/>
</dbReference>
<dbReference type="NCBIfam" id="TIGR00671">
    <property type="entry name" value="baf"/>
    <property type="match status" value="1"/>
</dbReference>
<keyword evidence="11 16" id="KW-0067">ATP-binding</keyword>
<evidence type="ECO:0000256" key="11">
    <source>
        <dbReference type="ARBA" id="ARBA00022840"/>
    </source>
</evidence>
<feature type="binding site" evidence="16">
    <location>
        <position position="172"/>
    </location>
    <ligand>
        <name>substrate</name>
    </ligand>
</feature>
<name>A0ABZ2XHX5_9RHOO</name>
<evidence type="ECO:0000256" key="4">
    <source>
        <dbReference type="ARBA" id="ARBA00005225"/>
    </source>
</evidence>
<accession>A0ABZ2XHX5</accession>
<comment type="similarity">
    <text evidence="14 16">Belongs to the type III pantothenate kinase family.</text>
</comment>
<proteinExistence type="inferred from homology"/>
<protein>
    <recommendedName>
        <fullName evidence="15 16">Type III pantothenate kinase</fullName>
        <ecNumber evidence="6 16">2.7.1.33</ecNumber>
    </recommendedName>
    <alternativeName>
        <fullName evidence="16">PanK-III</fullName>
    </alternativeName>
    <alternativeName>
        <fullName evidence="16">Pantothenic acid kinase</fullName>
    </alternativeName>
</protein>
<feature type="binding site" evidence="16">
    <location>
        <position position="122"/>
    </location>
    <ligand>
        <name>ATP</name>
        <dbReference type="ChEBI" id="CHEBI:30616"/>
    </ligand>
</feature>
<keyword evidence="12 16" id="KW-0630">Potassium</keyword>
<comment type="subcellular location">
    <subcellularLocation>
        <location evidence="3 16">Cytoplasm</location>
    </subcellularLocation>
</comment>
<evidence type="ECO:0000256" key="16">
    <source>
        <dbReference type="HAMAP-Rule" id="MF_01274"/>
    </source>
</evidence>
<dbReference type="InterPro" id="IPR043129">
    <property type="entry name" value="ATPase_NBD"/>
</dbReference>
<dbReference type="EC" id="2.7.1.33" evidence="6 16"/>
<evidence type="ECO:0000256" key="14">
    <source>
        <dbReference type="ARBA" id="ARBA00038036"/>
    </source>
</evidence>
<evidence type="ECO:0000256" key="15">
    <source>
        <dbReference type="ARBA" id="ARBA00040883"/>
    </source>
</evidence>
<comment type="catalytic activity">
    <reaction evidence="1 16">
        <text>(R)-pantothenate + ATP = (R)-4'-phosphopantothenate + ADP + H(+)</text>
        <dbReference type="Rhea" id="RHEA:16373"/>
        <dbReference type="ChEBI" id="CHEBI:10986"/>
        <dbReference type="ChEBI" id="CHEBI:15378"/>
        <dbReference type="ChEBI" id="CHEBI:29032"/>
        <dbReference type="ChEBI" id="CHEBI:30616"/>
        <dbReference type="ChEBI" id="CHEBI:456216"/>
        <dbReference type="EC" id="2.7.1.33"/>
    </reaction>
</comment>
<comment type="caution">
    <text evidence="16">Lacks conserved residue(s) required for the propagation of feature annotation.</text>
</comment>
<evidence type="ECO:0000313" key="17">
    <source>
        <dbReference type="EMBL" id="WZJ22201.1"/>
    </source>
</evidence>
<dbReference type="HAMAP" id="MF_01274">
    <property type="entry name" value="Pantothen_kinase_3"/>
    <property type="match status" value="1"/>
</dbReference>
<gene>
    <name evidence="16" type="primary">coaX</name>
    <name evidence="17" type="ORF">AADV58_03345</name>
</gene>
<keyword evidence="10 16" id="KW-0418">Kinase</keyword>
<feature type="binding site" evidence="16">
    <location>
        <begin position="97"/>
        <end position="100"/>
    </location>
    <ligand>
        <name>substrate</name>
    </ligand>
</feature>
<evidence type="ECO:0000313" key="18">
    <source>
        <dbReference type="Proteomes" id="UP001479520"/>
    </source>
</evidence>
<keyword evidence="18" id="KW-1185">Reference proteome</keyword>
<keyword evidence="13 16" id="KW-0173">Coenzyme A biosynthesis</keyword>
<feature type="active site" description="Proton acceptor" evidence="16">
    <location>
        <position position="99"/>
    </location>
</feature>
<evidence type="ECO:0000256" key="2">
    <source>
        <dbReference type="ARBA" id="ARBA00001958"/>
    </source>
</evidence>
<dbReference type="RefSeq" id="WP_028994774.1">
    <property type="nucleotide sequence ID" value="NZ_CP151406.1"/>
</dbReference>
<dbReference type="GO" id="GO:0004594">
    <property type="term" value="F:pantothenate kinase activity"/>
    <property type="evidence" value="ECO:0007669"/>
    <property type="project" value="UniProtKB-EC"/>
</dbReference>
<evidence type="ECO:0000256" key="8">
    <source>
        <dbReference type="ARBA" id="ARBA00022679"/>
    </source>
</evidence>
<comment type="subunit">
    <text evidence="5 16">Homodimer.</text>
</comment>
<dbReference type="SUPFAM" id="SSF53067">
    <property type="entry name" value="Actin-like ATPase domain"/>
    <property type="match status" value="2"/>
</dbReference>
<feature type="binding site" evidence="16">
    <location>
        <begin position="6"/>
        <end position="13"/>
    </location>
    <ligand>
        <name>ATP</name>
        <dbReference type="ChEBI" id="CHEBI:30616"/>
    </ligand>
</feature>
<dbReference type="Gene3D" id="3.30.420.40">
    <property type="match status" value="2"/>
</dbReference>
<evidence type="ECO:0000256" key="7">
    <source>
        <dbReference type="ARBA" id="ARBA00022490"/>
    </source>
</evidence>
<evidence type="ECO:0000256" key="6">
    <source>
        <dbReference type="ARBA" id="ARBA00012102"/>
    </source>
</evidence>
<evidence type="ECO:0000256" key="3">
    <source>
        <dbReference type="ARBA" id="ARBA00004496"/>
    </source>
</evidence>
<feature type="binding site" evidence="16">
    <location>
        <position position="90"/>
    </location>
    <ligand>
        <name>substrate</name>
    </ligand>
</feature>
<dbReference type="InterPro" id="IPR004619">
    <property type="entry name" value="Type_III_PanK"/>
</dbReference>
<keyword evidence="7 16" id="KW-0963">Cytoplasm</keyword>
<organism evidence="17 18">
    <name type="scientific">Azonexus hydrophilus</name>
    <dbReference type="NCBI Taxonomy" id="418702"/>
    <lineage>
        <taxon>Bacteria</taxon>
        <taxon>Pseudomonadati</taxon>
        <taxon>Pseudomonadota</taxon>
        <taxon>Betaproteobacteria</taxon>
        <taxon>Rhodocyclales</taxon>
        <taxon>Azonexaceae</taxon>
        <taxon>Azonexus</taxon>
    </lineage>
</organism>
<keyword evidence="8 16" id="KW-0808">Transferase</keyword>
<dbReference type="EMBL" id="CP151406">
    <property type="protein sequence ID" value="WZJ22201.1"/>
    <property type="molecule type" value="Genomic_DNA"/>
</dbReference>
<reference evidence="17 18" key="1">
    <citation type="submission" date="2024-04" db="EMBL/GenBank/DDBJ databases">
        <title>Dissimilatory iodate-reducing microorganisms contribute to the enrichment of iodine in groundwater.</title>
        <authorList>
            <person name="Jiang Z."/>
        </authorList>
    </citation>
    <scope>NUCLEOTIDE SEQUENCE [LARGE SCALE GENOMIC DNA]</scope>
    <source>
        <strain evidence="17 18">NCP973</strain>
    </source>
</reference>
<comment type="cofactor">
    <cofactor evidence="2">
        <name>K(+)</name>
        <dbReference type="ChEBI" id="CHEBI:29103"/>
    </cofactor>
</comment>
<evidence type="ECO:0000256" key="10">
    <source>
        <dbReference type="ARBA" id="ARBA00022777"/>
    </source>
</evidence>